<dbReference type="InterPro" id="IPR012696">
    <property type="entry name" value="PhnM"/>
</dbReference>
<dbReference type="Pfam" id="PF01979">
    <property type="entry name" value="Amidohydro_1"/>
    <property type="match status" value="1"/>
</dbReference>
<dbReference type="EMBL" id="JAUOPJ010000034">
    <property type="protein sequence ID" value="MDO6459042.1"/>
    <property type="molecule type" value="Genomic_DNA"/>
</dbReference>
<reference evidence="2" key="1">
    <citation type="submission" date="2023-07" db="EMBL/GenBank/DDBJ databases">
        <title>Genome content predicts the carbon catabolic preferences of heterotrophic bacteria.</title>
        <authorList>
            <person name="Gralka M."/>
        </authorList>
    </citation>
    <scope>NUCLEOTIDE SEQUENCE</scope>
    <source>
        <strain evidence="2">I2M02</strain>
    </source>
</reference>
<accession>A0AAW7XY43</accession>
<dbReference type="InterPro" id="IPR006680">
    <property type="entry name" value="Amidohydro-rel"/>
</dbReference>
<sequence length="374" mass="40771">MTNSWEILGGDILGDTGFQTGVLHIDEGKISNDPAKNMLPYNAEDAWILPGIVDLHGDGFETIVEPRPGVHFPFELAYREADRQMISNGITTGFHALTISWEPGLRDISVSRALWSALHSISGSLDCDARFNLRWETFALDHVDEVIGWLSAQSGDILSINDHTTANHGLSEDSAKLKRMAARMGLSPAEAQSKVAKVWARREEVPAATDDICARAAKLGRTAMSHDDATPQDRQIGRIRNLTVSEFPTTLEAAQEARAAGEQVIMGAPNALRGHSHNGALCATQAIKRRLCTILASDYYYPAQFYAAFRLADEGVLPLDEAWALVSTNPAAAVGLTDRGTLSGGKRADLLVVDKETRKIKTVFVEGRRVLDRS</sequence>
<dbReference type="Gene3D" id="3.20.20.140">
    <property type="entry name" value="Metal-dependent hydrolases"/>
    <property type="match status" value="1"/>
</dbReference>
<dbReference type="Proteomes" id="UP001169823">
    <property type="component" value="Unassembled WGS sequence"/>
</dbReference>
<organism evidence="2 3">
    <name type="scientific">Celeribacter halophilus</name>
    <dbReference type="NCBI Taxonomy" id="576117"/>
    <lineage>
        <taxon>Bacteria</taxon>
        <taxon>Pseudomonadati</taxon>
        <taxon>Pseudomonadota</taxon>
        <taxon>Alphaproteobacteria</taxon>
        <taxon>Rhodobacterales</taxon>
        <taxon>Roseobacteraceae</taxon>
        <taxon>Celeribacter</taxon>
    </lineage>
</organism>
<feature type="domain" description="Amidohydrolase-related" evidence="1">
    <location>
        <begin position="308"/>
        <end position="370"/>
    </location>
</feature>
<dbReference type="InterPro" id="IPR011059">
    <property type="entry name" value="Metal-dep_hydrolase_composite"/>
</dbReference>
<proteinExistence type="predicted"/>
<comment type="caution">
    <text evidence="2">The sequence shown here is derived from an EMBL/GenBank/DDBJ whole genome shotgun (WGS) entry which is preliminary data.</text>
</comment>
<dbReference type="InterPro" id="IPR032466">
    <property type="entry name" value="Metal_Hydrolase"/>
</dbReference>
<protein>
    <submittedName>
        <fullName evidence="2">Alpha-D-ribose 1-methylphosphonate 5-triphosphate diphosphatase</fullName>
    </submittedName>
</protein>
<dbReference type="SUPFAM" id="SSF51338">
    <property type="entry name" value="Composite domain of metallo-dependent hydrolases"/>
    <property type="match status" value="1"/>
</dbReference>
<evidence type="ECO:0000313" key="3">
    <source>
        <dbReference type="Proteomes" id="UP001169823"/>
    </source>
</evidence>
<dbReference type="SUPFAM" id="SSF51556">
    <property type="entry name" value="Metallo-dependent hydrolases"/>
    <property type="match status" value="1"/>
</dbReference>
<dbReference type="GO" id="GO:0016810">
    <property type="term" value="F:hydrolase activity, acting on carbon-nitrogen (but not peptide) bonds"/>
    <property type="evidence" value="ECO:0007669"/>
    <property type="project" value="InterPro"/>
</dbReference>
<dbReference type="InterPro" id="IPR051781">
    <property type="entry name" value="Metallo-dep_Hydrolase"/>
</dbReference>
<name>A0AAW7XY43_9RHOB</name>
<gene>
    <name evidence="2" type="ORF">Q4494_18390</name>
</gene>
<dbReference type="GO" id="GO:0019700">
    <property type="term" value="P:organic phosphonate catabolic process"/>
    <property type="evidence" value="ECO:0007669"/>
    <property type="project" value="InterPro"/>
</dbReference>
<dbReference type="Gene3D" id="2.30.40.10">
    <property type="entry name" value="Urease, subunit C, domain 1"/>
    <property type="match status" value="1"/>
</dbReference>
<evidence type="ECO:0000259" key="1">
    <source>
        <dbReference type="Pfam" id="PF01979"/>
    </source>
</evidence>
<dbReference type="NCBIfam" id="NF011987">
    <property type="entry name" value="PRK15446.2-3"/>
    <property type="match status" value="1"/>
</dbReference>
<dbReference type="NCBIfam" id="NF011990">
    <property type="entry name" value="PRK15446.2-6"/>
    <property type="match status" value="1"/>
</dbReference>
<dbReference type="PANTHER" id="PTHR43135:SF3">
    <property type="entry name" value="ALPHA-D-RIBOSE 1-METHYLPHOSPHONATE 5-TRIPHOSPHATE DIPHOSPHATASE"/>
    <property type="match status" value="1"/>
</dbReference>
<dbReference type="PANTHER" id="PTHR43135">
    <property type="entry name" value="ALPHA-D-RIBOSE 1-METHYLPHOSPHONATE 5-TRIPHOSPHATE DIPHOSPHATASE"/>
    <property type="match status" value="1"/>
</dbReference>
<dbReference type="PIRSF" id="PIRSF038971">
    <property type="entry name" value="PhnM"/>
    <property type="match status" value="1"/>
</dbReference>
<evidence type="ECO:0000313" key="2">
    <source>
        <dbReference type="EMBL" id="MDO6459042.1"/>
    </source>
</evidence>
<dbReference type="AlphaFoldDB" id="A0AAW7XY43"/>
<dbReference type="RefSeq" id="WP_303495220.1">
    <property type="nucleotide sequence ID" value="NZ_JAUOPJ010000034.1"/>
</dbReference>